<evidence type="ECO:0000313" key="6">
    <source>
        <dbReference type="EMBL" id="MEK8026849.1"/>
    </source>
</evidence>
<dbReference type="InterPro" id="IPR009057">
    <property type="entry name" value="Homeodomain-like_sf"/>
</dbReference>
<accession>A0ABU9BCL5</accession>
<dbReference type="PANTHER" id="PTHR46796">
    <property type="entry name" value="HTH-TYPE TRANSCRIPTIONAL ACTIVATOR RHAS-RELATED"/>
    <property type="match status" value="1"/>
</dbReference>
<organism evidence="6 7">
    <name type="scientific">Pseudaquabacterium rugosum</name>
    <dbReference type="NCBI Taxonomy" id="2984194"/>
    <lineage>
        <taxon>Bacteria</taxon>
        <taxon>Pseudomonadati</taxon>
        <taxon>Pseudomonadota</taxon>
        <taxon>Betaproteobacteria</taxon>
        <taxon>Burkholderiales</taxon>
        <taxon>Sphaerotilaceae</taxon>
        <taxon>Pseudaquabacterium</taxon>
    </lineage>
</organism>
<dbReference type="SUPFAM" id="SSF51215">
    <property type="entry name" value="Regulatory protein AraC"/>
    <property type="match status" value="1"/>
</dbReference>
<keyword evidence="1" id="KW-0805">Transcription regulation</keyword>
<protein>
    <submittedName>
        <fullName evidence="6">AraC family transcriptional regulator</fullName>
    </submittedName>
</protein>
<evidence type="ECO:0000256" key="1">
    <source>
        <dbReference type="ARBA" id="ARBA00023015"/>
    </source>
</evidence>
<comment type="caution">
    <text evidence="6">The sequence shown here is derived from an EMBL/GenBank/DDBJ whole genome shotgun (WGS) entry which is preliminary data.</text>
</comment>
<evidence type="ECO:0000259" key="5">
    <source>
        <dbReference type="PROSITE" id="PS01124"/>
    </source>
</evidence>
<dbReference type="EMBL" id="JBBUTF010000011">
    <property type="protein sequence ID" value="MEK8026849.1"/>
    <property type="molecule type" value="Genomic_DNA"/>
</dbReference>
<dbReference type="Pfam" id="PF12833">
    <property type="entry name" value="HTH_18"/>
    <property type="match status" value="1"/>
</dbReference>
<dbReference type="InterPro" id="IPR037923">
    <property type="entry name" value="HTH-like"/>
</dbReference>
<dbReference type="SUPFAM" id="SSF46689">
    <property type="entry name" value="Homeodomain-like"/>
    <property type="match status" value="1"/>
</dbReference>
<dbReference type="SMART" id="SM00342">
    <property type="entry name" value="HTH_ARAC"/>
    <property type="match status" value="1"/>
</dbReference>
<keyword evidence="2" id="KW-0238">DNA-binding</keyword>
<evidence type="ECO:0000256" key="3">
    <source>
        <dbReference type="ARBA" id="ARBA00023163"/>
    </source>
</evidence>
<dbReference type="Gene3D" id="1.10.10.60">
    <property type="entry name" value="Homeodomain-like"/>
    <property type="match status" value="1"/>
</dbReference>
<evidence type="ECO:0000313" key="7">
    <source>
        <dbReference type="Proteomes" id="UP001368500"/>
    </source>
</evidence>
<keyword evidence="3" id="KW-0804">Transcription</keyword>
<feature type="region of interest" description="Disordered" evidence="4">
    <location>
        <begin position="1"/>
        <end position="20"/>
    </location>
</feature>
<gene>
    <name evidence="6" type="ORF">AACH11_12835</name>
</gene>
<sequence>MPLAPPLPPDPSPRLRETRFSNPRLSGVGVELLRLAELYRRVPHEVLRRPERVEFALLLVVDRGQGAHQVDFRPVDLAPGRVVAVRPGAVQQWRPGADVDGDVLLIEPQWLQPRAGPGPAAGAGRRLEDWPSDFTLQAREQARWATLAGLLREELAQPTLDELSVDTARELLQSLLLVLARGARQAMPTQSPQDLLCRRLVQEVDRRVMSRPSVADLARRLGTSVSTLGRACQGTLGLSVKALVDRRVALEAQRLLVHTQATAVSIGEQLGFSEPTNFLKFFKRCAGVTPEQFRRAQRQG</sequence>
<dbReference type="Proteomes" id="UP001368500">
    <property type="component" value="Unassembled WGS sequence"/>
</dbReference>
<dbReference type="InterPro" id="IPR018060">
    <property type="entry name" value="HTH_AraC"/>
</dbReference>
<keyword evidence="7" id="KW-1185">Reference proteome</keyword>
<feature type="compositionally biased region" description="Pro residues" evidence="4">
    <location>
        <begin position="1"/>
        <end position="12"/>
    </location>
</feature>
<feature type="domain" description="HTH araC/xylS-type" evidence="5">
    <location>
        <begin position="198"/>
        <end position="296"/>
    </location>
</feature>
<dbReference type="RefSeq" id="WP_341374633.1">
    <property type="nucleotide sequence ID" value="NZ_JBBUTF010000011.1"/>
</dbReference>
<dbReference type="PROSITE" id="PS01124">
    <property type="entry name" value="HTH_ARAC_FAMILY_2"/>
    <property type="match status" value="1"/>
</dbReference>
<name>A0ABU9BCL5_9BURK</name>
<evidence type="ECO:0000256" key="2">
    <source>
        <dbReference type="ARBA" id="ARBA00023125"/>
    </source>
</evidence>
<evidence type="ECO:0000256" key="4">
    <source>
        <dbReference type="SAM" id="MobiDB-lite"/>
    </source>
</evidence>
<dbReference type="InterPro" id="IPR050204">
    <property type="entry name" value="AraC_XylS_family_regulators"/>
</dbReference>
<reference evidence="6 7" key="1">
    <citation type="submission" date="2024-04" db="EMBL/GenBank/DDBJ databases">
        <title>Novel species of the genus Ideonella isolated from streams.</title>
        <authorList>
            <person name="Lu H."/>
        </authorList>
    </citation>
    <scope>NUCLEOTIDE SEQUENCE [LARGE SCALE GENOMIC DNA]</scope>
    <source>
        <strain evidence="6 7">BYS139W</strain>
    </source>
</reference>
<proteinExistence type="predicted"/>